<dbReference type="InterPro" id="IPR040504">
    <property type="entry name" value="TFIIF_beta_N"/>
</dbReference>
<keyword evidence="4" id="KW-0238">DNA-binding</keyword>
<dbReference type="InterPro" id="IPR036390">
    <property type="entry name" value="WH_DNA-bd_sf"/>
</dbReference>
<dbReference type="PANTHER" id="PTHR10445">
    <property type="entry name" value="GENERAL TRANSCRIPTION FACTOR IIF SUBUNIT 2"/>
    <property type="match status" value="1"/>
</dbReference>
<dbReference type="AlphaFoldDB" id="A0AAV1HTV6"/>
<evidence type="ECO:0000259" key="8">
    <source>
        <dbReference type="Pfam" id="PF17683"/>
    </source>
</evidence>
<evidence type="ECO:0000256" key="4">
    <source>
        <dbReference type="ARBA" id="ARBA00023125"/>
    </source>
</evidence>
<name>A0AAV1HTV6_9CHLO</name>
<evidence type="ECO:0008006" key="11">
    <source>
        <dbReference type="Google" id="ProtNLM"/>
    </source>
</evidence>
<dbReference type="PANTHER" id="PTHR10445:SF0">
    <property type="entry name" value="GENERAL TRANSCRIPTION FACTOR IIF SUBUNIT 2"/>
    <property type="match status" value="1"/>
</dbReference>
<evidence type="ECO:0000256" key="6">
    <source>
        <dbReference type="ARBA" id="ARBA00023242"/>
    </source>
</evidence>
<evidence type="ECO:0000256" key="2">
    <source>
        <dbReference type="ARBA" id="ARBA00009543"/>
    </source>
</evidence>
<accession>A0AAV1HTV6</accession>
<dbReference type="InterPro" id="IPR040450">
    <property type="entry name" value="TFIIF_beta_HTH"/>
</dbReference>
<dbReference type="FunFam" id="1.10.10.10:FF:000035">
    <property type="entry name" value="General transcription factor IIF subunit 2"/>
    <property type="match status" value="1"/>
</dbReference>
<sequence length="275" mass="30427">MTSIKQEDAKASYASSPLHTENSQRGVWLLKVPKFIANQWREGCQKAAASESADPIHLGKVRISKSTGKSSAGGIELLLPGSGVAGQPKAFMLRETTDSSAPSFMFADLDGRLSVAGQVKRKYDLAMSALGDQSAVDPEYVQMNKERSQAAAARNRTLQVIDPPKKVAATRTAPSIARGQKISFGNKGAIKKKFEKGQFERRARMEPDKLEALLFQFFEREERWTLQKLVEQTDQPAAFLKEILPKIARLNRSGPHARLWELHSQYKTNTAAGEQ</sequence>
<keyword evidence="3" id="KW-0805">Transcription regulation</keyword>
<dbReference type="InterPro" id="IPR011039">
    <property type="entry name" value="TFIIF_interaction"/>
</dbReference>
<evidence type="ECO:0000313" key="10">
    <source>
        <dbReference type="Proteomes" id="UP001314263"/>
    </source>
</evidence>
<dbReference type="EMBL" id="CAUYUE010000002">
    <property type="protein sequence ID" value="CAK0738973.1"/>
    <property type="molecule type" value="Genomic_DNA"/>
</dbReference>
<dbReference type="InterPro" id="IPR003196">
    <property type="entry name" value="TFIIF_beta"/>
</dbReference>
<evidence type="ECO:0000256" key="5">
    <source>
        <dbReference type="ARBA" id="ARBA00023163"/>
    </source>
</evidence>
<dbReference type="GO" id="GO:0003677">
    <property type="term" value="F:DNA binding"/>
    <property type="evidence" value="ECO:0007669"/>
    <property type="project" value="UniProtKB-KW"/>
</dbReference>
<dbReference type="GO" id="GO:0006367">
    <property type="term" value="P:transcription initiation at RNA polymerase II promoter"/>
    <property type="evidence" value="ECO:0007669"/>
    <property type="project" value="InterPro"/>
</dbReference>
<evidence type="ECO:0000256" key="1">
    <source>
        <dbReference type="ARBA" id="ARBA00004123"/>
    </source>
</evidence>
<reference evidence="9 10" key="1">
    <citation type="submission" date="2023-10" db="EMBL/GenBank/DDBJ databases">
        <authorList>
            <person name="Maclean D."/>
            <person name="Macfadyen A."/>
        </authorList>
    </citation>
    <scope>NUCLEOTIDE SEQUENCE [LARGE SCALE GENOMIC DNA]</scope>
</reference>
<protein>
    <recommendedName>
        <fullName evidence="11">Transcription initiation factor IIF subunit beta</fullName>
    </recommendedName>
</protein>
<dbReference type="Pfam" id="PF17683">
    <property type="entry name" value="TFIIF_beta_N"/>
    <property type="match status" value="1"/>
</dbReference>
<keyword evidence="10" id="KW-1185">Reference proteome</keyword>
<dbReference type="Pfam" id="PF02270">
    <property type="entry name" value="TFIIF_beta"/>
    <property type="match status" value="1"/>
</dbReference>
<proteinExistence type="inferred from homology"/>
<dbReference type="Gene3D" id="1.10.10.10">
    <property type="entry name" value="Winged helix-like DNA-binding domain superfamily/Winged helix DNA-binding domain"/>
    <property type="match status" value="1"/>
</dbReference>
<keyword evidence="6" id="KW-0539">Nucleus</keyword>
<dbReference type="InterPro" id="IPR036388">
    <property type="entry name" value="WH-like_DNA-bd_sf"/>
</dbReference>
<dbReference type="SUPFAM" id="SSF50916">
    <property type="entry name" value="Rap30/74 interaction domains"/>
    <property type="match status" value="1"/>
</dbReference>
<feature type="domain" description="TFIIF beta subunit N-terminal" evidence="8">
    <location>
        <begin position="25"/>
        <end position="157"/>
    </location>
</feature>
<evidence type="ECO:0000313" key="9">
    <source>
        <dbReference type="EMBL" id="CAK0738973.1"/>
    </source>
</evidence>
<evidence type="ECO:0000259" key="7">
    <source>
        <dbReference type="Pfam" id="PF02270"/>
    </source>
</evidence>
<keyword evidence="5" id="KW-0804">Transcription</keyword>
<comment type="subcellular location">
    <subcellularLocation>
        <location evidence="1">Nucleus</location>
    </subcellularLocation>
</comment>
<feature type="domain" description="TFIIF beta subunit HTH" evidence="7">
    <location>
        <begin position="203"/>
        <end position="267"/>
    </location>
</feature>
<comment type="caution">
    <text evidence="9">The sequence shown here is derived from an EMBL/GenBank/DDBJ whole genome shotgun (WGS) entry which is preliminary data.</text>
</comment>
<gene>
    <name evidence="9" type="ORF">CVIRNUC_001119</name>
</gene>
<dbReference type="Proteomes" id="UP001314263">
    <property type="component" value="Unassembled WGS sequence"/>
</dbReference>
<comment type="similarity">
    <text evidence="2">Belongs to the TFIIF beta subunit family.</text>
</comment>
<dbReference type="SUPFAM" id="SSF46785">
    <property type="entry name" value="Winged helix' DNA-binding domain"/>
    <property type="match status" value="1"/>
</dbReference>
<evidence type="ECO:0000256" key="3">
    <source>
        <dbReference type="ARBA" id="ARBA00023015"/>
    </source>
</evidence>
<organism evidence="9 10">
    <name type="scientific">Coccomyxa viridis</name>
    <dbReference type="NCBI Taxonomy" id="1274662"/>
    <lineage>
        <taxon>Eukaryota</taxon>
        <taxon>Viridiplantae</taxon>
        <taxon>Chlorophyta</taxon>
        <taxon>core chlorophytes</taxon>
        <taxon>Trebouxiophyceae</taxon>
        <taxon>Trebouxiophyceae incertae sedis</taxon>
        <taxon>Coccomyxaceae</taxon>
        <taxon>Coccomyxa</taxon>
    </lineage>
</organism>
<dbReference type="GO" id="GO:0005674">
    <property type="term" value="C:transcription factor TFIIF complex"/>
    <property type="evidence" value="ECO:0007669"/>
    <property type="project" value="InterPro"/>
</dbReference>